<gene>
    <name evidence="2" type="ORF">SEMRO_9_G007440.1</name>
</gene>
<feature type="compositionally biased region" description="Low complexity" evidence="1">
    <location>
        <begin position="1"/>
        <end position="16"/>
    </location>
</feature>
<feature type="region of interest" description="Disordered" evidence="1">
    <location>
        <begin position="1"/>
        <end position="33"/>
    </location>
</feature>
<accession>A0A9N8GZV2</accession>
<protein>
    <submittedName>
        <fullName evidence="2">Uncharacterized protein</fullName>
    </submittedName>
</protein>
<organism evidence="2 3">
    <name type="scientific">Seminavis robusta</name>
    <dbReference type="NCBI Taxonomy" id="568900"/>
    <lineage>
        <taxon>Eukaryota</taxon>
        <taxon>Sar</taxon>
        <taxon>Stramenopiles</taxon>
        <taxon>Ochrophyta</taxon>
        <taxon>Bacillariophyta</taxon>
        <taxon>Bacillariophyceae</taxon>
        <taxon>Bacillariophycidae</taxon>
        <taxon>Naviculales</taxon>
        <taxon>Naviculaceae</taxon>
        <taxon>Seminavis</taxon>
    </lineage>
</organism>
<evidence type="ECO:0000313" key="3">
    <source>
        <dbReference type="Proteomes" id="UP001153069"/>
    </source>
</evidence>
<dbReference type="InterPro" id="IPR003903">
    <property type="entry name" value="UIM_dom"/>
</dbReference>
<dbReference type="Proteomes" id="UP001153069">
    <property type="component" value="Unassembled WGS sequence"/>
</dbReference>
<dbReference type="PROSITE" id="PS50330">
    <property type="entry name" value="UIM"/>
    <property type="match status" value="1"/>
</dbReference>
<feature type="compositionally biased region" description="Basic and acidic residues" evidence="1">
    <location>
        <begin position="19"/>
        <end position="32"/>
    </location>
</feature>
<feature type="region of interest" description="Disordered" evidence="1">
    <location>
        <begin position="257"/>
        <end position="288"/>
    </location>
</feature>
<evidence type="ECO:0000256" key="1">
    <source>
        <dbReference type="SAM" id="MobiDB-lite"/>
    </source>
</evidence>
<dbReference type="OrthoDB" id="49363at2759"/>
<sequence>MSNGKYNNGNSSSSNGDTFEPRRSTRIKKETTDGDGDIWAEKLVVCESSKSKLVIRSYFKNCRTGKRVWDEPPTGASRIQHASDSTRQHKEEELQNLQLAMNVNIHTNDTSSTWGDINTTTTNKTSKGFFPTFRKKTNSKNGNDNNDKADGPAKGGGGGIFQFGSKKKNKENAVNEPDLEGDEDMQRAISLSMGLAVANHKNKSHNKQNENHQTQEEIEMARAISMSLGTTSTSTNTPEEVNEMDEEEMIRRAIEASQRESYSNNPTLIPSFSPNDTNNTPTSATASLPTTHEQDADLLGLADIFNDTANIITPPMQLQQSITGKTTGLDE</sequence>
<comment type="caution">
    <text evidence="2">The sequence shown here is derived from an EMBL/GenBank/DDBJ whole genome shotgun (WGS) entry which is preliminary data.</text>
</comment>
<name>A0A9N8GZV2_9STRA</name>
<dbReference type="EMBL" id="CAICTM010000009">
    <property type="protein sequence ID" value="CAB9496778.1"/>
    <property type="molecule type" value="Genomic_DNA"/>
</dbReference>
<dbReference type="Pfam" id="PF02809">
    <property type="entry name" value="UIM"/>
    <property type="match status" value="3"/>
</dbReference>
<dbReference type="AlphaFoldDB" id="A0A9N8GZV2"/>
<reference evidence="2" key="1">
    <citation type="submission" date="2020-06" db="EMBL/GenBank/DDBJ databases">
        <authorList>
            <consortium name="Plant Systems Biology data submission"/>
        </authorList>
    </citation>
    <scope>NUCLEOTIDE SEQUENCE</scope>
    <source>
        <strain evidence="2">D6</strain>
    </source>
</reference>
<keyword evidence="3" id="KW-1185">Reference proteome</keyword>
<evidence type="ECO:0000313" key="2">
    <source>
        <dbReference type="EMBL" id="CAB9496778.1"/>
    </source>
</evidence>
<feature type="region of interest" description="Disordered" evidence="1">
    <location>
        <begin position="123"/>
        <end position="181"/>
    </location>
</feature>
<feature type="compositionally biased region" description="Polar residues" evidence="1">
    <location>
        <begin position="259"/>
        <end position="279"/>
    </location>
</feature>
<proteinExistence type="predicted"/>
<dbReference type="SMART" id="SM00726">
    <property type="entry name" value="UIM"/>
    <property type="match status" value="3"/>
</dbReference>